<keyword evidence="2" id="KW-1185">Reference proteome</keyword>
<protein>
    <submittedName>
        <fullName evidence="1">Uncharacterized protein</fullName>
    </submittedName>
</protein>
<dbReference type="InParanoid" id="A0A5C3P2A3"/>
<dbReference type="Proteomes" id="UP000308197">
    <property type="component" value="Unassembled WGS sequence"/>
</dbReference>
<proteinExistence type="predicted"/>
<gene>
    <name evidence="1" type="ORF">K466DRAFT_602702</name>
</gene>
<evidence type="ECO:0000313" key="1">
    <source>
        <dbReference type="EMBL" id="TFK83611.1"/>
    </source>
</evidence>
<organism evidence="1 2">
    <name type="scientific">Polyporus arcularius HHB13444</name>
    <dbReference type="NCBI Taxonomy" id="1314778"/>
    <lineage>
        <taxon>Eukaryota</taxon>
        <taxon>Fungi</taxon>
        <taxon>Dikarya</taxon>
        <taxon>Basidiomycota</taxon>
        <taxon>Agaricomycotina</taxon>
        <taxon>Agaricomycetes</taxon>
        <taxon>Polyporales</taxon>
        <taxon>Polyporaceae</taxon>
        <taxon>Polyporus</taxon>
    </lineage>
</organism>
<name>A0A5C3P2A3_9APHY</name>
<dbReference type="EMBL" id="ML211379">
    <property type="protein sequence ID" value="TFK83611.1"/>
    <property type="molecule type" value="Genomic_DNA"/>
</dbReference>
<evidence type="ECO:0000313" key="2">
    <source>
        <dbReference type="Proteomes" id="UP000308197"/>
    </source>
</evidence>
<dbReference type="AlphaFoldDB" id="A0A5C3P2A3"/>
<accession>A0A5C3P2A3</accession>
<sequence>MDTNYLRHAAVCTTELTRSAMRACFREIQLASIKHWGGDGHGRAMRSVHPCMWSIALVAFMTPSGEDGKWTPSVLAAMKAVYDYMSAVGQHIRSDTSWTRLVCVDIARVVQHCNDPTLPSDCKDIARRLLKDDLPEIMLATAEAKLGIDVRQYVTSTLDQALEGLDGTATEDSATMRALRSVRCIVQCVPPPGAPDYKHDSPEFEVVRSQAVRALEAFSRFLSTPRALVEDFADPIDDVIKYALRFHGEQAGQRSSELQEAIDRYSTARNSQQHPDSDSVRALFAALFGCEVVYRVSFDQLRHAYISHWKQNNLSRYTLTSLEVRQQPQFPYRGYVLAHISRREGSCTIPCGVLKAERTLQTANYRHHSALRLLIALVLNLVSSRRSGLLAVDQVTVCEKGYRDGDIVLLRMRFDQEDPSAFHRFIAAGLTLRLHDDPYYQLKLELGQRFARLMFALSAGNNAAMATAVEEARPPGQRTNVSGELGQRVQEDLKVLRNPFVETVHEIETEIRERVERE</sequence>
<reference evidence="1 2" key="1">
    <citation type="journal article" date="2019" name="Nat. Ecol. Evol.">
        <title>Megaphylogeny resolves global patterns of mushroom evolution.</title>
        <authorList>
            <person name="Varga T."/>
            <person name="Krizsan K."/>
            <person name="Foldi C."/>
            <person name="Dima B."/>
            <person name="Sanchez-Garcia M."/>
            <person name="Sanchez-Ramirez S."/>
            <person name="Szollosi G.J."/>
            <person name="Szarkandi J.G."/>
            <person name="Papp V."/>
            <person name="Albert L."/>
            <person name="Andreopoulos W."/>
            <person name="Angelini C."/>
            <person name="Antonin V."/>
            <person name="Barry K.W."/>
            <person name="Bougher N.L."/>
            <person name="Buchanan P."/>
            <person name="Buyck B."/>
            <person name="Bense V."/>
            <person name="Catcheside P."/>
            <person name="Chovatia M."/>
            <person name="Cooper J."/>
            <person name="Damon W."/>
            <person name="Desjardin D."/>
            <person name="Finy P."/>
            <person name="Geml J."/>
            <person name="Haridas S."/>
            <person name="Hughes K."/>
            <person name="Justo A."/>
            <person name="Karasinski D."/>
            <person name="Kautmanova I."/>
            <person name="Kiss B."/>
            <person name="Kocsube S."/>
            <person name="Kotiranta H."/>
            <person name="LaButti K.M."/>
            <person name="Lechner B.E."/>
            <person name="Liimatainen K."/>
            <person name="Lipzen A."/>
            <person name="Lukacs Z."/>
            <person name="Mihaltcheva S."/>
            <person name="Morgado L.N."/>
            <person name="Niskanen T."/>
            <person name="Noordeloos M.E."/>
            <person name="Ohm R.A."/>
            <person name="Ortiz-Santana B."/>
            <person name="Ovrebo C."/>
            <person name="Racz N."/>
            <person name="Riley R."/>
            <person name="Savchenko A."/>
            <person name="Shiryaev A."/>
            <person name="Soop K."/>
            <person name="Spirin V."/>
            <person name="Szebenyi C."/>
            <person name="Tomsovsky M."/>
            <person name="Tulloss R.E."/>
            <person name="Uehling J."/>
            <person name="Grigoriev I.V."/>
            <person name="Vagvolgyi C."/>
            <person name="Papp T."/>
            <person name="Martin F.M."/>
            <person name="Miettinen O."/>
            <person name="Hibbett D.S."/>
            <person name="Nagy L.G."/>
        </authorList>
    </citation>
    <scope>NUCLEOTIDE SEQUENCE [LARGE SCALE GENOMIC DNA]</scope>
    <source>
        <strain evidence="1 2">HHB13444</strain>
    </source>
</reference>